<dbReference type="EMBL" id="FQXU01000004">
    <property type="protein sequence ID" value="SHH81899.1"/>
    <property type="molecule type" value="Genomic_DNA"/>
</dbReference>
<dbReference type="Proteomes" id="UP000184241">
    <property type="component" value="Unassembled WGS sequence"/>
</dbReference>
<keyword evidence="5" id="KW-0862">Zinc</keyword>
<accession>A0A1M5W2T8</accession>
<gene>
    <name evidence="7" type="ORF">SAMN02745941_00904</name>
</gene>
<dbReference type="PANTHER" id="PTHR42978">
    <property type="entry name" value="QUORUM-QUENCHING LACTONASE YTNP-RELATED-RELATED"/>
    <property type="match status" value="1"/>
</dbReference>
<keyword evidence="4" id="KW-0378">Hydrolase</keyword>
<comment type="cofactor">
    <cofactor evidence="1">
        <name>Zn(2+)</name>
        <dbReference type="ChEBI" id="CHEBI:29105"/>
    </cofactor>
</comment>
<dbReference type="InterPro" id="IPR051013">
    <property type="entry name" value="MBL_superfamily_lactonases"/>
</dbReference>
<dbReference type="PANTHER" id="PTHR42978:SF2">
    <property type="entry name" value="102 KBASES UNSTABLE REGION: FROM 1 TO 119443"/>
    <property type="match status" value="1"/>
</dbReference>
<feature type="domain" description="Metallo-beta-lactamase" evidence="6">
    <location>
        <begin position="60"/>
        <end position="277"/>
    </location>
</feature>
<protein>
    <submittedName>
        <fullName evidence="7">Glyoxylase, beta-lactamase superfamily II</fullName>
    </submittedName>
</protein>
<organism evidence="7 8">
    <name type="scientific">Clostridium intestinale DSM 6191</name>
    <dbReference type="NCBI Taxonomy" id="1121320"/>
    <lineage>
        <taxon>Bacteria</taxon>
        <taxon>Bacillati</taxon>
        <taxon>Bacillota</taxon>
        <taxon>Clostridia</taxon>
        <taxon>Eubacteriales</taxon>
        <taxon>Clostridiaceae</taxon>
        <taxon>Clostridium</taxon>
    </lineage>
</organism>
<evidence type="ECO:0000256" key="4">
    <source>
        <dbReference type="ARBA" id="ARBA00022801"/>
    </source>
</evidence>
<evidence type="ECO:0000313" key="8">
    <source>
        <dbReference type="Proteomes" id="UP000184241"/>
    </source>
</evidence>
<dbReference type="Pfam" id="PF00753">
    <property type="entry name" value="Lactamase_B"/>
    <property type="match status" value="1"/>
</dbReference>
<sequence>MRNFTVKKSEFKEWDSVFKNSSSISIETLKTGTIICKVSGLINLKNEGAKQIKGGYAKIPVLAHILRHEKYGDYLIDTGFDSTFSTKAEGNFKGILSKFYFKKRHFQEKDSEGVEKQLEKRSINLKGVFLTHIHEHAAGVPSLPKEIPYIYGYGEKEVGIFLLVYSDFFANKIDIQKIDILHGQDMPILGKCIDIFGDGSLWAISTPGHTEGHISYLINGQESKVLIMGDICSTKKGFEIGVETGKYSSNIKEGRKSFLKLKEFVDHYPYIEVVFGHETDEFKVEYR</sequence>
<comment type="similarity">
    <text evidence="2">Belongs to the metallo-beta-lactamase superfamily.</text>
</comment>
<name>A0A1M5W2T8_9CLOT</name>
<proteinExistence type="inferred from homology"/>
<evidence type="ECO:0000256" key="1">
    <source>
        <dbReference type="ARBA" id="ARBA00001947"/>
    </source>
</evidence>
<dbReference type="SUPFAM" id="SSF56281">
    <property type="entry name" value="Metallo-hydrolase/oxidoreductase"/>
    <property type="match status" value="1"/>
</dbReference>
<reference evidence="7 8" key="1">
    <citation type="submission" date="2016-11" db="EMBL/GenBank/DDBJ databases">
        <authorList>
            <person name="Jaros S."/>
            <person name="Januszkiewicz K."/>
            <person name="Wedrychowicz H."/>
        </authorList>
    </citation>
    <scope>NUCLEOTIDE SEQUENCE [LARGE SCALE GENOMIC DNA]</scope>
    <source>
        <strain evidence="7 8">DSM 6191</strain>
    </source>
</reference>
<dbReference type="InterPro" id="IPR001279">
    <property type="entry name" value="Metallo-B-lactamas"/>
</dbReference>
<evidence type="ECO:0000256" key="2">
    <source>
        <dbReference type="ARBA" id="ARBA00007749"/>
    </source>
</evidence>
<evidence type="ECO:0000256" key="5">
    <source>
        <dbReference type="ARBA" id="ARBA00022833"/>
    </source>
</evidence>
<evidence type="ECO:0000256" key="3">
    <source>
        <dbReference type="ARBA" id="ARBA00022723"/>
    </source>
</evidence>
<dbReference type="GO" id="GO:0046872">
    <property type="term" value="F:metal ion binding"/>
    <property type="evidence" value="ECO:0007669"/>
    <property type="project" value="UniProtKB-KW"/>
</dbReference>
<dbReference type="InterPro" id="IPR036866">
    <property type="entry name" value="RibonucZ/Hydroxyglut_hydro"/>
</dbReference>
<dbReference type="Gene3D" id="3.60.15.10">
    <property type="entry name" value="Ribonuclease Z/Hydroxyacylglutathione hydrolase-like"/>
    <property type="match status" value="1"/>
</dbReference>
<dbReference type="AlphaFoldDB" id="A0A1M5W2T8"/>
<evidence type="ECO:0000259" key="6">
    <source>
        <dbReference type="SMART" id="SM00849"/>
    </source>
</evidence>
<evidence type="ECO:0000313" key="7">
    <source>
        <dbReference type="EMBL" id="SHH81899.1"/>
    </source>
</evidence>
<dbReference type="SMART" id="SM00849">
    <property type="entry name" value="Lactamase_B"/>
    <property type="match status" value="1"/>
</dbReference>
<dbReference type="GO" id="GO:0016787">
    <property type="term" value="F:hydrolase activity"/>
    <property type="evidence" value="ECO:0007669"/>
    <property type="project" value="UniProtKB-KW"/>
</dbReference>
<dbReference type="RefSeq" id="WP_073017149.1">
    <property type="nucleotide sequence ID" value="NZ_FQXU01000004.1"/>
</dbReference>
<keyword evidence="3" id="KW-0479">Metal-binding</keyword>